<organism evidence="1 2">
    <name type="scientific">Brochothrix phage A9</name>
    <dbReference type="NCBI Taxonomy" id="857312"/>
    <lineage>
        <taxon>Viruses</taxon>
        <taxon>Duplodnaviria</taxon>
        <taxon>Heunggongvirae</taxon>
        <taxon>Uroviricota</taxon>
        <taxon>Caudoviricetes</taxon>
        <taxon>Herelleviridae</taxon>
        <taxon>Klumppvirus</taxon>
        <taxon>Klumppvirus A9</taxon>
    </lineage>
</organism>
<evidence type="ECO:0000313" key="2">
    <source>
        <dbReference type="Proteomes" id="UP000000331"/>
    </source>
</evidence>
<dbReference type="OrthoDB" id="37949at10239"/>
<dbReference type="RefSeq" id="YP_004301475.1">
    <property type="nucleotide sequence ID" value="NC_015253.1"/>
</dbReference>
<dbReference type="GeneID" id="10359172"/>
<proteinExistence type="predicted"/>
<name>D9J0T9_9CAUD</name>
<dbReference type="Proteomes" id="UP000000331">
    <property type="component" value="Segment"/>
</dbReference>
<dbReference type="InterPro" id="IPR038563">
    <property type="entry name" value="Endonuclease_7_sf"/>
</dbReference>
<protein>
    <submittedName>
        <fullName evidence="1">Gp142</fullName>
    </submittedName>
</protein>
<accession>D9J0T9</accession>
<reference evidence="1 2" key="1">
    <citation type="journal article" date="2010" name="J. Bacteriol.">
        <title>Brochothrix thermosphacta bacteriophages feature heterogeneous and highly mosaic genomes and utilize unique prophage insertion sites.</title>
        <authorList>
            <person name="Kilcher S."/>
            <person name="Loessner M.J."/>
            <person name="Klumpp J."/>
        </authorList>
    </citation>
    <scope>NUCLEOTIDE SEQUENCE [LARGE SCALE GENOMIC DNA]</scope>
</reference>
<dbReference type="Gene3D" id="3.40.1800.10">
    <property type="entry name" value="His-Me finger endonucleases"/>
    <property type="match status" value="1"/>
</dbReference>
<keyword evidence="2" id="KW-1185">Reference proteome</keyword>
<dbReference type="EMBL" id="HM242243">
    <property type="protein sequence ID" value="ADJ53176.1"/>
    <property type="molecule type" value="Genomic_DNA"/>
</dbReference>
<evidence type="ECO:0000313" key="1">
    <source>
        <dbReference type="EMBL" id="ADJ53176.1"/>
    </source>
</evidence>
<dbReference type="KEGG" id="vg:10359172"/>
<sequence>MKHYYSKMSSLERRKVREQMVKDQEQKCWYCGTLIHSAPLAHIANFKHNERLFPPSMLKNPIHLHHDHDTDECLGAVHAKCNVYMWEVEGK</sequence>